<evidence type="ECO:0000256" key="4">
    <source>
        <dbReference type="ARBA" id="ARBA00049194"/>
    </source>
</evidence>
<gene>
    <name evidence="8" type="ORF">GCM10009851_10140</name>
</gene>
<dbReference type="Pfam" id="PF00171">
    <property type="entry name" value="Aldedh"/>
    <property type="match status" value="1"/>
</dbReference>
<dbReference type="RefSeq" id="WP_259478529.1">
    <property type="nucleotide sequence ID" value="NZ_BAAAQY010000003.1"/>
</dbReference>
<evidence type="ECO:0000259" key="7">
    <source>
        <dbReference type="Pfam" id="PF00171"/>
    </source>
</evidence>
<dbReference type="Gene3D" id="3.40.605.10">
    <property type="entry name" value="Aldehyde Dehydrogenase, Chain A, domain 1"/>
    <property type="match status" value="1"/>
</dbReference>
<comment type="caution">
    <text evidence="8">The sequence shown here is derived from an EMBL/GenBank/DDBJ whole genome shotgun (WGS) entry which is preliminary data.</text>
</comment>
<dbReference type="InterPro" id="IPR016163">
    <property type="entry name" value="Ald_DH_C"/>
</dbReference>
<dbReference type="EMBL" id="BAAAQY010000003">
    <property type="protein sequence ID" value="GAA2227829.1"/>
    <property type="molecule type" value="Genomic_DNA"/>
</dbReference>
<protein>
    <recommendedName>
        <fullName evidence="3">aldehyde dehydrogenase (NAD(+))</fullName>
        <ecNumber evidence="3">1.2.1.3</ecNumber>
    </recommendedName>
</protein>
<dbReference type="InterPro" id="IPR016161">
    <property type="entry name" value="Ald_DH/histidinol_DH"/>
</dbReference>
<sequence>MERLSSLYIGGEWVETALPEIEVVDPVTESVIATVPQAGAAEVELAVAAAAAAAEEWRAVPMAARAALVAAVGRALDARRAELERVIQSELGSTTAATRGVQVGAAIDKFLAMPSLAAALEPETLLGGSIVVQEPVGVVAAITPWNYPLLQTADKVAAALTAGCTVVLKPSEVTPLNAFVLAEAVHEVGLPAGVFNLVTGYGVEAGEALVAHPLVDMVSFTGSTRAGRRISELAAATVKATAMELGGKSPNLLLDDLDELQMAAAVTRGVASCFPNAGQTCSALTRMIVPRHRLGEVERTVEETVSTWTVGDPRDPAVRIGPLVSSVQRDRVRGYIETGSREGARLLVGGGGAPAGLSRGYYVAPTVFSDVAPSMTIAQEEIFGPVLVIIPVDSEEEAVAVANGTDYGLAAGVWSSDTATATRVARRIRSGIVHVNGGDEPEGAPFGGFKQSGHGREAGEFGLREFLTTKTLCL</sequence>
<dbReference type="InterPro" id="IPR016162">
    <property type="entry name" value="Ald_DH_N"/>
</dbReference>
<dbReference type="InterPro" id="IPR015590">
    <property type="entry name" value="Aldehyde_DH_dom"/>
</dbReference>
<reference evidence="9" key="1">
    <citation type="journal article" date="2019" name="Int. J. Syst. Evol. Microbiol.">
        <title>The Global Catalogue of Microorganisms (GCM) 10K type strain sequencing project: providing services to taxonomists for standard genome sequencing and annotation.</title>
        <authorList>
            <consortium name="The Broad Institute Genomics Platform"/>
            <consortium name="The Broad Institute Genome Sequencing Center for Infectious Disease"/>
            <person name="Wu L."/>
            <person name="Ma J."/>
        </authorList>
    </citation>
    <scope>NUCLEOTIDE SEQUENCE [LARGE SCALE GENOMIC DNA]</scope>
    <source>
        <strain evidence="9">JCM 16117</strain>
    </source>
</reference>
<dbReference type="PROSITE" id="PS00687">
    <property type="entry name" value="ALDEHYDE_DEHYDR_GLU"/>
    <property type="match status" value="1"/>
</dbReference>
<dbReference type="Proteomes" id="UP001500929">
    <property type="component" value="Unassembled WGS sequence"/>
</dbReference>
<name>A0ABP5Q7N3_9MICO</name>
<dbReference type="CDD" id="cd07138">
    <property type="entry name" value="ALDH_CddD_SSP0762"/>
    <property type="match status" value="1"/>
</dbReference>
<dbReference type="PROSITE" id="PS00070">
    <property type="entry name" value="ALDEHYDE_DEHYDR_CYS"/>
    <property type="match status" value="1"/>
</dbReference>
<comment type="catalytic activity">
    <reaction evidence="4">
        <text>an aldehyde + NAD(+) + H2O = a carboxylate + NADH + 2 H(+)</text>
        <dbReference type="Rhea" id="RHEA:16185"/>
        <dbReference type="ChEBI" id="CHEBI:15377"/>
        <dbReference type="ChEBI" id="CHEBI:15378"/>
        <dbReference type="ChEBI" id="CHEBI:17478"/>
        <dbReference type="ChEBI" id="CHEBI:29067"/>
        <dbReference type="ChEBI" id="CHEBI:57540"/>
        <dbReference type="ChEBI" id="CHEBI:57945"/>
        <dbReference type="EC" id="1.2.1.3"/>
    </reaction>
</comment>
<evidence type="ECO:0000256" key="6">
    <source>
        <dbReference type="RuleBase" id="RU003345"/>
    </source>
</evidence>
<dbReference type="EC" id="1.2.1.3" evidence="3"/>
<keyword evidence="2 6" id="KW-0560">Oxidoreductase</keyword>
<feature type="domain" description="Aldehyde dehydrogenase" evidence="7">
    <location>
        <begin position="13"/>
        <end position="471"/>
    </location>
</feature>
<dbReference type="Gene3D" id="3.40.309.10">
    <property type="entry name" value="Aldehyde Dehydrogenase, Chain A, domain 2"/>
    <property type="match status" value="1"/>
</dbReference>
<dbReference type="PANTHER" id="PTHR42804">
    <property type="entry name" value="ALDEHYDE DEHYDROGENASE"/>
    <property type="match status" value="1"/>
</dbReference>
<organism evidence="8 9">
    <name type="scientific">Herbiconiux moechotypicola</name>
    <dbReference type="NCBI Taxonomy" id="637393"/>
    <lineage>
        <taxon>Bacteria</taxon>
        <taxon>Bacillati</taxon>
        <taxon>Actinomycetota</taxon>
        <taxon>Actinomycetes</taxon>
        <taxon>Micrococcales</taxon>
        <taxon>Microbacteriaceae</taxon>
        <taxon>Herbiconiux</taxon>
    </lineage>
</organism>
<evidence type="ECO:0000256" key="5">
    <source>
        <dbReference type="PROSITE-ProRule" id="PRU10007"/>
    </source>
</evidence>
<evidence type="ECO:0000256" key="2">
    <source>
        <dbReference type="ARBA" id="ARBA00023002"/>
    </source>
</evidence>
<keyword evidence="9" id="KW-1185">Reference proteome</keyword>
<evidence type="ECO:0000256" key="3">
    <source>
        <dbReference type="ARBA" id="ARBA00024226"/>
    </source>
</evidence>
<evidence type="ECO:0000313" key="8">
    <source>
        <dbReference type="EMBL" id="GAA2227829.1"/>
    </source>
</evidence>
<comment type="similarity">
    <text evidence="1 6">Belongs to the aldehyde dehydrogenase family.</text>
</comment>
<dbReference type="PANTHER" id="PTHR42804:SF1">
    <property type="entry name" value="ALDEHYDE DEHYDROGENASE-RELATED"/>
    <property type="match status" value="1"/>
</dbReference>
<dbReference type="InterPro" id="IPR029510">
    <property type="entry name" value="Ald_DH_CS_GLU"/>
</dbReference>
<accession>A0ABP5Q7N3</accession>
<feature type="active site" evidence="5">
    <location>
        <position position="244"/>
    </location>
</feature>
<proteinExistence type="inferred from homology"/>
<dbReference type="InterPro" id="IPR016160">
    <property type="entry name" value="Ald_DH_CS_CYS"/>
</dbReference>
<evidence type="ECO:0000313" key="9">
    <source>
        <dbReference type="Proteomes" id="UP001500929"/>
    </source>
</evidence>
<dbReference type="SUPFAM" id="SSF53720">
    <property type="entry name" value="ALDH-like"/>
    <property type="match status" value="1"/>
</dbReference>
<evidence type="ECO:0000256" key="1">
    <source>
        <dbReference type="ARBA" id="ARBA00009986"/>
    </source>
</evidence>